<feature type="transmembrane region" description="Helical" evidence="6">
    <location>
        <begin position="165"/>
        <end position="188"/>
    </location>
</feature>
<evidence type="ECO:0000256" key="3">
    <source>
        <dbReference type="ARBA" id="ARBA00022989"/>
    </source>
</evidence>
<dbReference type="PANTHER" id="PTHR47804">
    <property type="entry name" value="60S RIBOSOMAL PROTEIN L19"/>
    <property type="match status" value="1"/>
</dbReference>
<dbReference type="AlphaFoldDB" id="A0A2T4C6F7"/>
<evidence type="ECO:0000256" key="4">
    <source>
        <dbReference type="ARBA" id="ARBA00023136"/>
    </source>
</evidence>
<dbReference type="Pfam" id="PF13515">
    <property type="entry name" value="FUSC_2"/>
    <property type="match status" value="1"/>
</dbReference>
<comment type="subcellular location">
    <subcellularLocation>
        <location evidence="1">Membrane</location>
        <topology evidence="1">Multi-pass membrane protein</topology>
    </subcellularLocation>
</comment>
<organism evidence="8 9">
    <name type="scientific">Trichoderma longibrachiatum ATCC 18648</name>
    <dbReference type="NCBI Taxonomy" id="983965"/>
    <lineage>
        <taxon>Eukaryota</taxon>
        <taxon>Fungi</taxon>
        <taxon>Dikarya</taxon>
        <taxon>Ascomycota</taxon>
        <taxon>Pezizomycotina</taxon>
        <taxon>Sordariomycetes</taxon>
        <taxon>Hypocreomycetidae</taxon>
        <taxon>Hypocreales</taxon>
        <taxon>Hypocreaceae</taxon>
        <taxon>Trichoderma</taxon>
    </lineage>
</organism>
<feature type="transmembrane region" description="Helical" evidence="6">
    <location>
        <begin position="232"/>
        <end position="252"/>
    </location>
</feature>
<accession>A0A2T4C6F7</accession>
<proteinExistence type="predicted"/>
<keyword evidence="9" id="KW-1185">Reference proteome</keyword>
<dbReference type="STRING" id="983965.A0A2T4C6F7"/>
<dbReference type="Proteomes" id="UP000240760">
    <property type="component" value="Unassembled WGS sequence"/>
</dbReference>
<evidence type="ECO:0000256" key="5">
    <source>
        <dbReference type="SAM" id="MobiDB-lite"/>
    </source>
</evidence>
<keyword evidence="2 6" id="KW-0812">Transmembrane</keyword>
<keyword evidence="4 6" id="KW-0472">Membrane</keyword>
<feature type="region of interest" description="Disordered" evidence="5">
    <location>
        <begin position="986"/>
        <end position="1011"/>
    </location>
</feature>
<gene>
    <name evidence="8" type="ORF">M440DRAFT_4529</name>
</gene>
<feature type="region of interest" description="Disordered" evidence="5">
    <location>
        <begin position="383"/>
        <end position="428"/>
    </location>
</feature>
<evidence type="ECO:0000256" key="2">
    <source>
        <dbReference type="ARBA" id="ARBA00022692"/>
    </source>
</evidence>
<feature type="transmembrane region" description="Helical" evidence="6">
    <location>
        <begin position="134"/>
        <end position="159"/>
    </location>
</feature>
<evidence type="ECO:0000313" key="8">
    <source>
        <dbReference type="EMBL" id="PTB77104.1"/>
    </source>
</evidence>
<feature type="domain" description="Integral membrane bound transporter" evidence="7">
    <location>
        <begin position="666"/>
        <end position="803"/>
    </location>
</feature>
<feature type="transmembrane region" description="Helical" evidence="6">
    <location>
        <begin position="790"/>
        <end position="808"/>
    </location>
</feature>
<dbReference type="GO" id="GO:0016020">
    <property type="term" value="C:membrane"/>
    <property type="evidence" value="ECO:0007669"/>
    <property type="project" value="UniProtKB-SubCell"/>
</dbReference>
<sequence length="1064" mass="116935">MPGASSPASPASPNPNLNTSTNTDHDAVASRSNQEPAKSGCLKRFLALVLTSLARRLDAMSSSAKADLLRFVRWLDSPLGHGVLKCTLAYTIASLATFLTPLSNFLGTLDGKHVVATITVYFHPARSTGSMIEAVLIAVVAIAYAELVSVLSMVVSVLVGSVLGLVTLAHVLVVVIFIGGGFGLMGWVKQKMANPLVNVGSTLASLAIISVVTKENAVISNVFSNQKIVQVFKMLIMGITSTAAVNVLVWRVSARHLLRTSMAKATASLGGMLSAISASFLKGAEEEQMSADFAASSATYNTTYPQMLKNLREAKFEDYFLGRERIYMLERSMVKAIETLARSIGGLRSAANTQLSLLRLAESDRGPTTLTRFLTVSSLGEYEGISPGSSSPRRPSKVVSRPGSPGQPPDTSTYDDGDGGDGEDGPTPSTLFKLFVDLMSPSMEALTQSLVVILREPQLGTAPKDEVTISDELRQPLTEALSQFNSARAHALQRMYTTIEREKSTSRRVQAGLEEVAAACGHFSFSLQTFGEEMQKYLDVLDDLKYVSDHSKRSWRWVLWWRKDDVAGQGRKLSTLPFESSAEAESLIKPIRKRDVPRGIPDSMVRRRDTYNWQAAPNSSKILSTISQSILKFARKLAQDDIRFGIKVGIGASLWAMLAFIEATRDFYNHYRGEWGLLSFMIVCSMTVGASNTTGWARFMGTFFGAVFSLFNWTVSQGNAVALIFLGWLVSFWNFYLIVARGKAPLGRMTILAYNVSTLYAYSLSQRVDDDDDDEGGIHPIMMKIVKHRVISVTAGILWGLIVCRVIWPISARRKFKEGVSMLYLQMGLIWRRGPLAILLRSDCSESYLKSGEQVAMQRYANRLESLRQSAASEFELRGPFPMETYGRIMRCTNRILDSFYAMSLVAHRNRNLSPGERALLEYTATERAVLCDRICHVFQVLASSMMLEYPLTDAIPSVTGIRDRLLAKIFQFRKEHSAEAMRNLGHAGEGGIENGESSRGDATALVNSNGDDHTSAVVAEEKDYALIYAYTLVTGQVAQELKIAEREIESLFGVLNEESPLLV</sequence>
<evidence type="ECO:0000259" key="7">
    <source>
        <dbReference type="Pfam" id="PF13515"/>
    </source>
</evidence>
<evidence type="ECO:0000256" key="1">
    <source>
        <dbReference type="ARBA" id="ARBA00004141"/>
    </source>
</evidence>
<feature type="transmembrane region" description="Helical" evidence="6">
    <location>
        <begin position="195"/>
        <end position="212"/>
    </location>
</feature>
<feature type="region of interest" description="Disordered" evidence="5">
    <location>
        <begin position="1"/>
        <end position="35"/>
    </location>
</feature>
<feature type="compositionally biased region" description="Low complexity" evidence="5">
    <location>
        <begin position="386"/>
        <end position="412"/>
    </location>
</feature>
<name>A0A2T4C6F7_TRILO</name>
<dbReference type="PANTHER" id="PTHR47804:SF1">
    <property type="entry name" value="DUF2421 DOMAIN-CONTAINING PROTEIN"/>
    <property type="match status" value="1"/>
</dbReference>
<feature type="compositionally biased region" description="Acidic residues" evidence="5">
    <location>
        <begin position="413"/>
        <end position="424"/>
    </location>
</feature>
<evidence type="ECO:0000256" key="6">
    <source>
        <dbReference type="SAM" id="Phobius"/>
    </source>
</evidence>
<reference evidence="8 9" key="1">
    <citation type="submission" date="2016-07" db="EMBL/GenBank/DDBJ databases">
        <title>Multiple horizontal gene transfer events from other fungi enriched the ability of initially mycotrophic Trichoderma (Ascomycota) to feed on dead plant biomass.</title>
        <authorList>
            <consortium name="DOE Joint Genome Institute"/>
            <person name="Aerts A."/>
            <person name="Atanasova L."/>
            <person name="Chenthamara K."/>
            <person name="Zhang J."/>
            <person name="Grujic M."/>
            <person name="Henrissat B."/>
            <person name="Kuo A."/>
            <person name="Salamov A."/>
            <person name="Lipzen A."/>
            <person name="Labutti K."/>
            <person name="Barry K."/>
            <person name="Miao Y."/>
            <person name="Rahimi M.J."/>
            <person name="Shen Q."/>
            <person name="Grigoriev I.V."/>
            <person name="Kubicek C.P."/>
            <person name="Druzhinina I.S."/>
        </authorList>
    </citation>
    <scope>NUCLEOTIDE SEQUENCE [LARGE SCALE GENOMIC DNA]</scope>
    <source>
        <strain evidence="8 9">ATCC 18648</strain>
    </source>
</reference>
<keyword evidence="3 6" id="KW-1133">Transmembrane helix</keyword>
<dbReference type="InterPro" id="IPR049453">
    <property type="entry name" value="Memb_transporter_dom"/>
</dbReference>
<feature type="transmembrane region" description="Helical" evidence="6">
    <location>
        <begin position="673"/>
        <end position="690"/>
    </location>
</feature>
<evidence type="ECO:0000313" key="9">
    <source>
        <dbReference type="Proteomes" id="UP000240760"/>
    </source>
</evidence>
<feature type="transmembrane region" description="Helical" evidence="6">
    <location>
        <begin position="721"/>
        <end position="739"/>
    </location>
</feature>
<protein>
    <recommendedName>
        <fullName evidence="7">Integral membrane bound transporter domain-containing protein</fullName>
    </recommendedName>
</protein>
<dbReference type="InterPro" id="IPR052430">
    <property type="entry name" value="IVT-Associated"/>
</dbReference>
<dbReference type="OrthoDB" id="68611at2759"/>
<dbReference type="EMBL" id="KZ679131">
    <property type="protein sequence ID" value="PTB77104.1"/>
    <property type="molecule type" value="Genomic_DNA"/>
</dbReference>
<feature type="compositionally biased region" description="Low complexity" evidence="5">
    <location>
        <begin position="1"/>
        <end position="22"/>
    </location>
</feature>